<proteinExistence type="predicted"/>
<name>A0ABQ6P499_9SPHN</name>
<feature type="compositionally biased region" description="Basic and acidic residues" evidence="1">
    <location>
        <begin position="130"/>
        <end position="140"/>
    </location>
</feature>
<dbReference type="EMBL" id="BTFW01000001">
    <property type="protein sequence ID" value="GMM60098.1"/>
    <property type="molecule type" value="Genomic_DNA"/>
</dbReference>
<evidence type="ECO:0000313" key="3">
    <source>
        <dbReference type="EMBL" id="GMM60098.1"/>
    </source>
</evidence>
<keyword evidence="2" id="KW-1133">Transmembrane helix</keyword>
<keyword evidence="4" id="KW-1185">Reference proteome</keyword>
<dbReference type="Proteomes" id="UP001187221">
    <property type="component" value="Unassembled WGS sequence"/>
</dbReference>
<gene>
    <name evidence="3" type="ORF">NUTIK01_08750</name>
</gene>
<organism evidence="3 4">
    <name type="scientific">Novosphingobium pituita</name>
    <dbReference type="NCBI Taxonomy" id="3056842"/>
    <lineage>
        <taxon>Bacteria</taxon>
        <taxon>Pseudomonadati</taxon>
        <taxon>Pseudomonadota</taxon>
        <taxon>Alphaproteobacteria</taxon>
        <taxon>Sphingomonadales</taxon>
        <taxon>Sphingomonadaceae</taxon>
        <taxon>Novosphingobium</taxon>
    </lineage>
</organism>
<protein>
    <submittedName>
        <fullName evidence="3">Uncharacterized protein</fullName>
    </submittedName>
</protein>
<feature type="region of interest" description="Disordered" evidence="1">
    <location>
        <begin position="1"/>
        <end position="69"/>
    </location>
</feature>
<sequence length="140" mass="14734">MELSASHTTVARPRPAKESAPVYRDDPRDAERQDRQQQDGPRPAPAQLASAQPAPAMSRPNGQANGHQDRDSIGLALVRWGLLISLSLAILALGAIWITGALITPGHASAAMAEAGLNDVGPTKNGASRAMHETEHQPSP</sequence>
<feature type="compositionally biased region" description="Basic and acidic residues" evidence="1">
    <location>
        <begin position="23"/>
        <end position="37"/>
    </location>
</feature>
<evidence type="ECO:0000256" key="1">
    <source>
        <dbReference type="SAM" id="MobiDB-lite"/>
    </source>
</evidence>
<feature type="region of interest" description="Disordered" evidence="1">
    <location>
        <begin position="120"/>
        <end position="140"/>
    </location>
</feature>
<accession>A0ABQ6P499</accession>
<feature type="compositionally biased region" description="Low complexity" evidence="1">
    <location>
        <begin position="38"/>
        <end position="56"/>
    </location>
</feature>
<reference evidence="3 4" key="1">
    <citation type="submission" date="2023-06" db="EMBL/GenBank/DDBJ databases">
        <title>Draft genome sequence of Novosphingobium sp. strain IK01.</title>
        <authorList>
            <person name="Hatamoto M."/>
            <person name="Ikarashi T."/>
            <person name="Yamaguchi T."/>
        </authorList>
    </citation>
    <scope>NUCLEOTIDE SEQUENCE [LARGE SCALE GENOMIC DNA]</scope>
    <source>
        <strain evidence="3 4">IK01</strain>
    </source>
</reference>
<keyword evidence="2" id="KW-0472">Membrane</keyword>
<feature type="transmembrane region" description="Helical" evidence="2">
    <location>
        <begin position="80"/>
        <end position="103"/>
    </location>
</feature>
<evidence type="ECO:0000313" key="4">
    <source>
        <dbReference type="Proteomes" id="UP001187221"/>
    </source>
</evidence>
<keyword evidence="2" id="KW-0812">Transmembrane</keyword>
<evidence type="ECO:0000256" key="2">
    <source>
        <dbReference type="SAM" id="Phobius"/>
    </source>
</evidence>
<comment type="caution">
    <text evidence="3">The sequence shown here is derived from an EMBL/GenBank/DDBJ whole genome shotgun (WGS) entry which is preliminary data.</text>
</comment>